<dbReference type="Gene3D" id="3.20.20.140">
    <property type="entry name" value="Metal-dependent hydrolases"/>
    <property type="match status" value="1"/>
</dbReference>
<dbReference type="OrthoDB" id="9804920at2"/>
<dbReference type="Pfam" id="PF01244">
    <property type="entry name" value="Peptidase_M19"/>
    <property type="match status" value="1"/>
</dbReference>
<organism evidence="1 2">
    <name type="scientific">Turicibacter sanguinis</name>
    <dbReference type="NCBI Taxonomy" id="154288"/>
    <lineage>
        <taxon>Bacteria</taxon>
        <taxon>Bacillati</taxon>
        <taxon>Bacillota</taxon>
        <taxon>Erysipelotrichia</taxon>
        <taxon>Erysipelotrichales</taxon>
        <taxon>Turicibacteraceae</taxon>
        <taxon>Turicibacter</taxon>
    </lineage>
</organism>
<sequence>MIFDTHTDILYNIVAKRLKGKRGIVEDYHIPEQLEGNITGGIWTYFTDVEHLLCDDFDKAIGYILEEVEQSPDVQIVKSQDDWADHKVNVILGLESLAPIQDLNHLKKIYDLGFRHAMLTWNEVNHFGCGAFADSDTGLTDLGCQAVKLMNELGMVVDVSHASIKTMTDILDVTTEPVIASHSNCYALRGHRRNLTDGQIRGIAETGGVIGVTAVPDFVHSDEYTIKAMVDHIDYIKKLVGSKYIALGFDFMNYLSEDGVNANLSDCGSAKEAQLIIDELMSRGYSSMEIDDITHINAKKVINRILKQ</sequence>
<reference evidence="1 2" key="1">
    <citation type="journal article" date="2019" name="Nat. Med.">
        <title>A library of human gut bacterial isolates paired with longitudinal multiomics data enables mechanistic microbiome research.</title>
        <authorList>
            <person name="Poyet M."/>
            <person name="Groussin M."/>
            <person name="Gibbons S.M."/>
            <person name="Avila-Pacheco J."/>
            <person name="Jiang X."/>
            <person name="Kearney S.M."/>
            <person name="Perrotta A.R."/>
            <person name="Berdy B."/>
            <person name="Zhao S."/>
            <person name="Lieberman T.D."/>
            <person name="Swanson P.K."/>
            <person name="Smith M."/>
            <person name="Roesemann S."/>
            <person name="Alexander J.E."/>
            <person name="Rich S.A."/>
            <person name="Livny J."/>
            <person name="Vlamakis H."/>
            <person name="Clish C."/>
            <person name="Bullock K."/>
            <person name="Deik A."/>
            <person name="Scott J."/>
            <person name="Pierce K.A."/>
            <person name="Xavier R.J."/>
            <person name="Alm E.J."/>
        </authorList>
    </citation>
    <scope>NUCLEOTIDE SEQUENCE [LARGE SCALE GENOMIC DNA]</scope>
    <source>
        <strain evidence="1 2">BIOML-A198</strain>
    </source>
</reference>
<dbReference type="AlphaFoldDB" id="A0A9X4XFE1"/>
<evidence type="ECO:0000313" key="1">
    <source>
        <dbReference type="EMBL" id="MTK22356.1"/>
    </source>
</evidence>
<dbReference type="EMBL" id="WMQE01000036">
    <property type="protein sequence ID" value="MTK22356.1"/>
    <property type="molecule type" value="Genomic_DNA"/>
</dbReference>
<dbReference type="GO" id="GO:0006508">
    <property type="term" value="P:proteolysis"/>
    <property type="evidence" value="ECO:0007669"/>
    <property type="project" value="InterPro"/>
</dbReference>
<dbReference type="PANTHER" id="PTHR10443">
    <property type="entry name" value="MICROSOMAL DIPEPTIDASE"/>
    <property type="match status" value="1"/>
</dbReference>
<dbReference type="GO" id="GO:0070573">
    <property type="term" value="F:metallodipeptidase activity"/>
    <property type="evidence" value="ECO:0007669"/>
    <property type="project" value="InterPro"/>
</dbReference>
<name>A0A9X4XFE1_9FIRM</name>
<dbReference type="InterPro" id="IPR032466">
    <property type="entry name" value="Metal_Hydrolase"/>
</dbReference>
<dbReference type="SUPFAM" id="SSF51556">
    <property type="entry name" value="Metallo-dependent hydrolases"/>
    <property type="match status" value="1"/>
</dbReference>
<dbReference type="InterPro" id="IPR008257">
    <property type="entry name" value="Pept_M19"/>
</dbReference>
<dbReference type="PANTHER" id="PTHR10443:SF12">
    <property type="entry name" value="DIPEPTIDASE"/>
    <property type="match status" value="1"/>
</dbReference>
<proteinExistence type="predicted"/>
<dbReference type="PROSITE" id="PS51365">
    <property type="entry name" value="RENAL_DIPEPTIDASE_2"/>
    <property type="match status" value="1"/>
</dbReference>
<dbReference type="Proteomes" id="UP000487649">
    <property type="component" value="Unassembled WGS sequence"/>
</dbReference>
<dbReference type="RefSeq" id="WP_006783197.1">
    <property type="nucleotide sequence ID" value="NZ_CYXW01000010.1"/>
</dbReference>
<gene>
    <name evidence="1" type="ORF">GMA92_13135</name>
</gene>
<protein>
    <submittedName>
        <fullName evidence="1">Peptidase</fullName>
    </submittedName>
</protein>
<comment type="caution">
    <text evidence="1">The sequence shown here is derived from an EMBL/GenBank/DDBJ whole genome shotgun (WGS) entry which is preliminary data.</text>
</comment>
<evidence type="ECO:0000313" key="2">
    <source>
        <dbReference type="Proteomes" id="UP000487649"/>
    </source>
</evidence>
<accession>A0A9X4XFE1</accession>